<evidence type="ECO:0000313" key="1">
    <source>
        <dbReference type="EMBL" id="JAD54316.1"/>
    </source>
</evidence>
<dbReference type="EMBL" id="GBRH01243579">
    <property type="protein sequence ID" value="JAD54316.1"/>
    <property type="molecule type" value="Transcribed_RNA"/>
</dbReference>
<dbReference type="AlphaFoldDB" id="A0A0A9AT59"/>
<sequence>MKRGERGDVLSQRNYIYIVFNT</sequence>
<protein>
    <submittedName>
        <fullName evidence="1">Uncharacterized protein</fullName>
    </submittedName>
</protein>
<name>A0A0A9AT59_ARUDO</name>
<proteinExistence type="predicted"/>
<accession>A0A0A9AT59</accession>
<reference evidence="1" key="1">
    <citation type="submission" date="2014-09" db="EMBL/GenBank/DDBJ databases">
        <authorList>
            <person name="Magalhaes I.L.F."/>
            <person name="Oliveira U."/>
            <person name="Santos F.R."/>
            <person name="Vidigal T.H.D.A."/>
            <person name="Brescovit A.D."/>
            <person name="Santos A.J."/>
        </authorList>
    </citation>
    <scope>NUCLEOTIDE SEQUENCE</scope>
    <source>
        <tissue evidence="1">Shoot tissue taken approximately 20 cm above the soil surface</tissue>
    </source>
</reference>
<reference evidence="1" key="2">
    <citation type="journal article" date="2015" name="Data Brief">
        <title>Shoot transcriptome of the giant reed, Arundo donax.</title>
        <authorList>
            <person name="Barrero R.A."/>
            <person name="Guerrero F.D."/>
            <person name="Moolhuijzen P."/>
            <person name="Goolsby J.A."/>
            <person name="Tidwell J."/>
            <person name="Bellgard S.E."/>
            <person name="Bellgard M.I."/>
        </authorList>
    </citation>
    <scope>NUCLEOTIDE SEQUENCE</scope>
    <source>
        <tissue evidence="1">Shoot tissue taken approximately 20 cm above the soil surface</tissue>
    </source>
</reference>
<organism evidence="1">
    <name type="scientific">Arundo donax</name>
    <name type="common">Giant reed</name>
    <name type="synonym">Donax arundinaceus</name>
    <dbReference type="NCBI Taxonomy" id="35708"/>
    <lineage>
        <taxon>Eukaryota</taxon>
        <taxon>Viridiplantae</taxon>
        <taxon>Streptophyta</taxon>
        <taxon>Embryophyta</taxon>
        <taxon>Tracheophyta</taxon>
        <taxon>Spermatophyta</taxon>
        <taxon>Magnoliopsida</taxon>
        <taxon>Liliopsida</taxon>
        <taxon>Poales</taxon>
        <taxon>Poaceae</taxon>
        <taxon>PACMAD clade</taxon>
        <taxon>Arundinoideae</taxon>
        <taxon>Arundineae</taxon>
        <taxon>Arundo</taxon>
    </lineage>
</organism>